<dbReference type="InterPro" id="IPR058240">
    <property type="entry name" value="rSAM_sf"/>
</dbReference>
<evidence type="ECO:0000259" key="8">
    <source>
        <dbReference type="PROSITE" id="PS51332"/>
    </source>
</evidence>
<dbReference type="PANTHER" id="PTHR43409:SF7">
    <property type="entry name" value="BLL1977 PROTEIN"/>
    <property type="match status" value="1"/>
</dbReference>
<dbReference type="GO" id="GO:0005829">
    <property type="term" value="C:cytosol"/>
    <property type="evidence" value="ECO:0007669"/>
    <property type="project" value="TreeGrafter"/>
</dbReference>
<dbReference type="GO" id="GO:0046872">
    <property type="term" value="F:metal ion binding"/>
    <property type="evidence" value="ECO:0007669"/>
    <property type="project" value="UniProtKB-KW"/>
</dbReference>
<dbReference type="SUPFAM" id="SSF102114">
    <property type="entry name" value="Radical SAM enzymes"/>
    <property type="match status" value="1"/>
</dbReference>
<keyword evidence="3" id="KW-0808">Transferase</keyword>
<keyword evidence="4" id="KW-0949">S-adenosyl-L-methionine</keyword>
<dbReference type="GO" id="GO:0031419">
    <property type="term" value="F:cobalamin binding"/>
    <property type="evidence" value="ECO:0007669"/>
    <property type="project" value="InterPro"/>
</dbReference>
<dbReference type="InterPro" id="IPR023404">
    <property type="entry name" value="rSAM_horseshoe"/>
</dbReference>
<dbReference type="PANTHER" id="PTHR43409">
    <property type="entry name" value="ANAEROBIC MAGNESIUM-PROTOPORPHYRIN IX MONOMETHYL ESTER CYCLASE-RELATED"/>
    <property type="match status" value="1"/>
</dbReference>
<sequence>MLMRVLLVNAPTPGYALQPYPPLQLGYLAAALRASGRHDVEILDLGIEEQTDTETTARMQGFDAVGLYFVTMNWREGLRLAALAKQLGLPTMAGGPHAGLVPEETLRHGSLDFAFVGEAEVSLVRLLDALESGAPPTEVPGVVVATADGPRRHPQRAPRPDLRTLPWPARDLIPMSRYREVSDDTSALASRGCPYPCSFCAIRVMSNASYRRRAAKDFVAEVRHVQRTYGFDRFTFFDDIFTIDRRYVLALCAEMKASGLDITWSCETRVDRLDPEILTAMRDTGCYRIFFGVESGNQRILDSISKRTRVQQIKDAVSLTRGAGIRTVMSVMVGTPDDDAETIRDSIRLTRELESDEVWFQPFAPFPGTAIIPRISDLLDDDWMDMYHRLDLRSPVMRTRHLSLEEVKSLYLEAVMSTGARGWVKPSQATHSVS</sequence>
<evidence type="ECO:0000256" key="7">
    <source>
        <dbReference type="ARBA" id="ARBA00023014"/>
    </source>
</evidence>
<dbReference type="Gene3D" id="3.40.50.280">
    <property type="entry name" value="Cobalamin-binding domain"/>
    <property type="match status" value="1"/>
</dbReference>
<evidence type="ECO:0000313" key="10">
    <source>
        <dbReference type="EMBL" id="KUM97267.1"/>
    </source>
</evidence>
<dbReference type="STRING" id="67285.AQI88_08305"/>
<evidence type="ECO:0000313" key="11">
    <source>
        <dbReference type="Proteomes" id="UP000054241"/>
    </source>
</evidence>
<dbReference type="InterPro" id="IPR006638">
    <property type="entry name" value="Elp3/MiaA/NifB-like_rSAM"/>
</dbReference>
<evidence type="ECO:0000256" key="3">
    <source>
        <dbReference type="ARBA" id="ARBA00022679"/>
    </source>
</evidence>
<evidence type="ECO:0000256" key="6">
    <source>
        <dbReference type="ARBA" id="ARBA00023004"/>
    </source>
</evidence>
<comment type="caution">
    <text evidence="10">The sequence shown here is derived from an EMBL/GenBank/DDBJ whole genome shotgun (WGS) entry which is preliminary data.</text>
</comment>
<keyword evidence="11" id="KW-1185">Reference proteome</keyword>
<reference evidence="10 11" key="1">
    <citation type="submission" date="2015-10" db="EMBL/GenBank/DDBJ databases">
        <title>Draft genome sequence of Streptomyces cellostaticus DSM 40189, type strain for the species Streptomyces cellostaticus.</title>
        <authorList>
            <person name="Ruckert C."/>
            <person name="Winkler A."/>
            <person name="Kalinowski J."/>
            <person name="Kampfer P."/>
            <person name="Glaeser S."/>
        </authorList>
    </citation>
    <scope>NUCLEOTIDE SEQUENCE [LARGE SCALE GENOMIC DNA]</scope>
    <source>
        <strain evidence="10 11">DSM 40189</strain>
    </source>
</reference>
<dbReference type="Pfam" id="PF02310">
    <property type="entry name" value="B12-binding"/>
    <property type="match status" value="1"/>
</dbReference>
<accession>A0A124HDE3</accession>
<keyword evidence="6" id="KW-0408">Iron</keyword>
<dbReference type="InterPro" id="IPR051198">
    <property type="entry name" value="BchE-like"/>
</dbReference>
<dbReference type="AlphaFoldDB" id="A0A124HDE3"/>
<evidence type="ECO:0000256" key="4">
    <source>
        <dbReference type="ARBA" id="ARBA00022691"/>
    </source>
</evidence>
<keyword evidence="7" id="KW-0411">Iron-sulfur</keyword>
<dbReference type="Proteomes" id="UP000054241">
    <property type="component" value="Unassembled WGS sequence"/>
</dbReference>
<dbReference type="SMART" id="SM00729">
    <property type="entry name" value="Elp3"/>
    <property type="match status" value="1"/>
</dbReference>
<evidence type="ECO:0000256" key="5">
    <source>
        <dbReference type="ARBA" id="ARBA00022723"/>
    </source>
</evidence>
<dbReference type="InterPro" id="IPR034466">
    <property type="entry name" value="Methyltransferase_Class_B"/>
</dbReference>
<dbReference type="CDD" id="cd02068">
    <property type="entry name" value="radical_SAM_B12_BD"/>
    <property type="match status" value="1"/>
</dbReference>
<dbReference type="GO" id="GO:0003824">
    <property type="term" value="F:catalytic activity"/>
    <property type="evidence" value="ECO:0007669"/>
    <property type="project" value="InterPro"/>
</dbReference>
<evidence type="ECO:0000256" key="1">
    <source>
        <dbReference type="ARBA" id="ARBA00001966"/>
    </source>
</evidence>
<dbReference type="Pfam" id="PF04055">
    <property type="entry name" value="Radical_SAM"/>
    <property type="match status" value="1"/>
</dbReference>
<evidence type="ECO:0000256" key="2">
    <source>
        <dbReference type="ARBA" id="ARBA00022603"/>
    </source>
</evidence>
<keyword evidence="5" id="KW-0479">Metal-binding</keyword>
<dbReference type="GO" id="GO:0051539">
    <property type="term" value="F:4 iron, 4 sulfur cluster binding"/>
    <property type="evidence" value="ECO:0007669"/>
    <property type="project" value="UniProtKB-KW"/>
</dbReference>
<dbReference type="PROSITE" id="PS51918">
    <property type="entry name" value="RADICAL_SAM"/>
    <property type="match status" value="1"/>
</dbReference>
<dbReference type="SFLD" id="SFLDS00029">
    <property type="entry name" value="Radical_SAM"/>
    <property type="match status" value="1"/>
</dbReference>
<name>A0A124HDE3_9ACTN</name>
<dbReference type="EMBL" id="LMWL01000011">
    <property type="protein sequence ID" value="KUM97267.1"/>
    <property type="molecule type" value="Genomic_DNA"/>
</dbReference>
<dbReference type="SFLD" id="SFLDG01123">
    <property type="entry name" value="methyltransferase_(Class_B)"/>
    <property type="match status" value="1"/>
</dbReference>
<dbReference type="InterPro" id="IPR006158">
    <property type="entry name" value="Cobalamin-bd"/>
</dbReference>
<dbReference type="Gene3D" id="3.80.30.20">
    <property type="entry name" value="tm_1862 like domain"/>
    <property type="match status" value="1"/>
</dbReference>
<protein>
    <submittedName>
        <fullName evidence="10">Uncharacterized protein</fullName>
    </submittedName>
</protein>
<dbReference type="PROSITE" id="PS51332">
    <property type="entry name" value="B12_BINDING"/>
    <property type="match status" value="1"/>
</dbReference>
<gene>
    <name evidence="10" type="ORF">AQI88_08305</name>
</gene>
<dbReference type="InterPro" id="IPR007197">
    <property type="entry name" value="rSAM"/>
</dbReference>
<proteinExistence type="predicted"/>
<evidence type="ECO:0000259" key="9">
    <source>
        <dbReference type="PROSITE" id="PS51918"/>
    </source>
</evidence>
<organism evidence="10 11">
    <name type="scientific">Streptomyces cellostaticus</name>
    <dbReference type="NCBI Taxonomy" id="67285"/>
    <lineage>
        <taxon>Bacteria</taxon>
        <taxon>Bacillati</taxon>
        <taxon>Actinomycetota</taxon>
        <taxon>Actinomycetes</taxon>
        <taxon>Kitasatosporales</taxon>
        <taxon>Streptomycetaceae</taxon>
        <taxon>Streptomyces</taxon>
    </lineage>
</organism>
<comment type="cofactor">
    <cofactor evidence="1">
        <name>[4Fe-4S] cluster</name>
        <dbReference type="ChEBI" id="CHEBI:49883"/>
    </cofactor>
</comment>
<feature type="domain" description="B12-binding" evidence="8">
    <location>
        <begin position="4"/>
        <end position="137"/>
    </location>
</feature>
<dbReference type="SFLD" id="SFLDG01082">
    <property type="entry name" value="B12-binding_domain_containing"/>
    <property type="match status" value="1"/>
</dbReference>
<dbReference type="CDD" id="cd01335">
    <property type="entry name" value="Radical_SAM"/>
    <property type="match status" value="1"/>
</dbReference>
<keyword evidence="2" id="KW-0489">Methyltransferase</keyword>
<feature type="domain" description="Radical SAM core" evidence="9">
    <location>
        <begin position="179"/>
        <end position="405"/>
    </location>
</feature>